<evidence type="ECO:0000256" key="2">
    <source>
        <dbReference type="ARBA" id="ARBA00022484"/>
    </source>
</evidence>
<protein>
    <recommendedName>
        <fullName evidence="9">RNA-dependent RNA polymerase</fullName>
        <ecNumber evidence="9">2.7.7.48</ecNumber>
    </recommendedName>
</protein>
<evidence type="ECO:0000256" key="4">
    <source>
        <dbReference type="ARBA" id="ARBA00022695"/>
    </source>
</evidence>
<name>A0A8H7UVM9_9FUNG</name>
<dbReference type="GO" id="GO:0003723">
    <property type="term" value="F:RNA binding"/>
    <property type="evidence" value="ECO:0007669"/>
    <property type="project" value="UniProtKB-UniRule"/>
</dbReference>
<comment type="caution">
    <text evidence="12">The sequence shown here is derived from an EMBL/GenBank/DDBJ whole genome shotgun (WGS) entry which is preliminary data.</text>
</comment>
<comment type="similarity">
    <text evidence="1 9">Belongs to the RdRP family.</text>
</comment>
<dbReference type="PANTHER" id="PTHR23079:SF55">
    <property type="entry name" value="RNA-DIRECTED RNA POLYMERASE"/>
    <property type="match status" value="1"/>
</dbReference>
<keyword evidence="2 9" id="KW-0696">RNA-directed RNA polymerase</keyword>
<evidence type="ECO:0000313" key="13">
    <source>
        <dbReference type="Proteomes" id="UP000650833"/>
    </source>
</evidence>
<dbReference type="AlphaFoldDB" id="A0A8H7UVM9"/>
<dbReference type="EC" id="2.7.7.48" evidence="9"/>
<dbReference type="Pfam" id="PF05183">
    <property type="entry name" value="RdRP"/>
    <property type="match status" value="1"/>
</dbReference>
<dbReference type="Pfam" id="PF26253">
    <property type="entry name" value="RdRP_head"/>
    <property type="match status" value="1"/>
</dbReference>
<dbReference type="PROSITE" id="PS50102">
    <property type="entry name" value="RRM"/>
    <property type="match status" value="1"/>
</dbReference>
<keyword evidence="4 9" id="KW-0548">Nucleotidyltransferase</keyword>
<evidence type="ECO:0000259" key="11">
    <source>
        <dbReference type="PROSITE" id="PS50102"/>
    </source>
</evidence>
<accession>A0A8H7UVM9</accession>
<dbReference type="OrthoDB" id="6513042at2759"/>
<feature type="compositionally biased region" description="Low complexity" evidence="10">
    <location>
        <begin position="1"/>
        <end position="19"/>
    </location>
</feature>
<proteinExistence type="inferred from homology"/>
<dbReference type="InterPro" id="IPR000504">
    <property type="entry name" value="RRM_dom"/>
</dbReference>
<dbReference type="GO" id="GO:0031380">
    <property type="term" value="C:nuclear RNA-directed RNA polymerase complex"/>
    <property type="evidence" value="ECO:0007669"/>
    <property type="project" value="TreeGrafter"/>
</dbReference>
<comment type="catalytic activity">
    <reaction evidence="7 9">
        <text>RNA(n) + a ribonucleoside 5'-triphosphate = RNA(n+1) + diphosphate</text>
        <dbReference type="Rhea" id="RHEA:21248"/>
        <dbReference type="Rhea" id="RHEA-COMP:14527"/>
        <dbReference type="Rhea" id="RHEA-COMP:17342"/>
        <dbReference type="ChEBI" id="CHEBI:33019"/>
        <dbReference type="ChEBI" id="CHEBI:61557"/>
        <dbReference type="ChEBI" id="CHEBI:140395"/>
        <dbReference type="EC" id="2.7.7.48"/>
    </reaction>
</comment>
<dbReference type="InterPro" id="IPR057596">
    <property type="entry name" value="RDRP_core"/>
</dbReference>
<evidence type="ECO:0000256" key="9">
    <source>
        <dbReference type="RuleBase" id="RU363098"/>
    </source>
</evidence>
<dbReference type="PANTHER" id="PTHR23079">
    <property type="entry name" value="RNA-DEPENDENT RNA POLYMERASE"/>
    <property type="match status" value="1"/>
</dbReference>
<evidence type="ECO:0000256" key="1">
    <source>
        <dbReference type="ARBA" id="ARBA00005762"/>
    </source>
</evidence>
<feature type="region of interest" description="Disordered" evidence="10">
    <location>
        <begin position="1"/>
        <end position="31"/>
    </location>
</feature>
<evidence type="ECO:0000256" key="8">
    <source>
        <dbReference type="PROSITE-ProRule" id="PRU00176"/>
    </source>
</evidence>
<dbReference type="Proteomes" id="UP000650833">
    <property type="component" value="Unassembled WGS sequence"/>
</dbReference>
<dbReference type="SUPFAM" id="SSF54928">
    <property type="entry name" value="RNA-binding domain, RBD"/>
    <property type="match status" value="1"/>
</dbReference>
<dbReference type="InterPro" id="IPR058752">
    <property type="entry name" value="RDRP_C_head"/>
</dbReference>
<keyword evidence="13" id="KW-1185">Reference proteome</keyword>
<organism evidence="12 13">
    <name type="scientific">Mucor plumbeus</name>
    <dbReference type="NCBI Taxonomy" id="97098"/>
    <lineage>
        <taxon>Eukaryota</taxon>
        <taxon>Fungi</taxon>
        <taxon>Fungi incertae sedis</taxon>
        <taxon>Mucoromycota</taxon>
        <taxon>Mucoromycotina</taxon>
        <taxon>Mucoromycetes</taxon>
        <taxon>Mucorales</taxon>
        <taxon>Mucorineae</taxon>
        <taxon>Mucoraceae</taxon>
        <taxon>Mucor</taxon>
    </lineage>
</organism>
<evidence type="ECO:0000256" key="7">
    <source>
        <dbReference type="ARBA" id="ARBA00048744"/>
    </source>
</evidence>
<feature type="region of interest" description="Disordered" evidence="10">
    <location>
        <begin position="1170"/>
        <end position="1192"/>
    </location>
</feature>
<dbReference type="EMBL" id="JAEPRC010000432">
    <property type="protein sequence ID" value="KAG2197360.1"/>
    <property type="molecule type" value="Genomic_DNA"/>
</dbReference>
<evidence type="ECO:0000313" key="12">
    <source>
        <dbReference type="EMBL" id="KAG2197360.1"/>
    </source>
</evidence>
<keyword evidence="3 9" id="KW-0808">Transferase</keyword>
<evidence type="ECO:0000256" key="5">
    <source>
        <dbReference type="ARBA" id="ARBA00022884"/>
    </source>
</evidence>
<evidence type="ECO:0000256" key="6">
    <source>
        <dbReference type="ARBA" id="ARBA00023158"/>
    </source>
</evidence>
<dbReference type="InterPro" id="IPR007855">
    <property type="entry name" value="RDRP"/>
</dbReference>
<gene>
    <name evidence="12" type="ORF">INT46_001610</name>
</gene>
<evidence type="ECO:0000256" key="10">
    <source>
        <dbReference type="SAM" id="MobiDB-lite"/>
    </source>
</evidence>
<reference evidence="12" key="1">
    <citation type="submission" date="2020-12" db="EMBL/GenBank/DDBJ databases">
        <title>Metabolic potential, ecology and presence of endohyphal bacteria is reflected in genomic diversity of Mucoromycotina.</title>
        <authorList>
            <person name="Muszewska A."/>
            <person name="Okrasinska A."/>
            <person name="Steczkiewicz K."/>
            <person name="Drgas O."/>
            <person name="Orlowska M."/>
            <person name="Perlinska-Lenart U."/>
            <person name="Aleksandrzak-Piekarczyk T."/>
            <person name="Szatraj K."/>
            <person name="Zielenkiewicz U."/>
            <person name="Pilsyk S."/>
            <person name="Malc E."/>
            <person name="Mieczkowski P."/>
            <person name="Kruszewska J.S."/>
            <person name="Biernat P."/>
            <person name="Pawlowska J."/>
        </authorList>
    </citation>
    <scope>NUCLEOTIDE SEQUENCE</scope>
    <source>
        <strain evidence="12">CBS 226.32</strain>
    </source>
</reference>
<dbReference type="GO" id="GO:0003968">
    <property type="term" value="F:RNA-directed RNA polymerase activity"/>
    <property type="evidence" value="ECO:0007669"/>
    <property type="project" value="UniProtKB-KW"/>
</dbReference>
<keyword evidence="5 8" id="KW-0694">RNA-binding</keyword>
<keyword evidence="6" id="KW-0943">RNA-mediated gene silencing</keyword>
<sequence>MSYTRNNFNNGNNISRGQNGSPGSRDRHDKSKTIRVFDLNPLTIPSTLMIYFDKFEVVKDASLDEDENGKMTGTATILFQRSPSNPTEISGTSHKIDGRRVRIEFIRNQPIEHNQQKWETSMLFPRSFSMGFMKTPKVFVEGWSSTAKDLKFEFNYTMRRVNIQFSHLNEEYKVEYRFKDVQDEMYAERDNNTTTFTIPLRYPGIFWKRNHEVTETQHSAKRGKNWKRVTLIPLNENSDITTPQKTAFLPVSHPNALDLGNWLTYRLVFNPPARFASEFEKKLRDAADFNLVPRDLGWKKPFIKVEKMADLPKPFGHKERCDLNLDFDVLYILESCISYHYLNEYNLDQDFYDVLQKLQPSVACGMLQIFSDSKQRIWNPVAEFRQIFERMGMKVLQQRSIPNHCALLRKIIITPTHIYIQTPSVETTNRVIRHYKDQSEGFIRVQFMDEGFNRVGAGHSNLTKDSIYDRIFTILKRGVQIGKKRYEFLAFSSSQLREQGCWFFAPTKETNATDIRTWMGVFSHEKVVAKHAIRMGQCFSSTRPVYTLEEDEVEYIEDVKRFGYTFSDGVGRISPTLAREVALLLELKTDPSAFQFRLGGAKGVLTIDQNLVNTKIKVQLRPSQIKFESKHLTLEIIRTSAYIHGYLNRQVITLLSALGIKDEVFLEFMKEMVQDVDKLFSKPEEAIRILLGNVDEAGTALFMVPLIQAGFLESGDPYIKNLLNLFRVSILKDLKKKAKIIVPKGAYLLGVMDETGTLEEGEVFVQFQDTSNNGMNKQIITGNVVVFRNPCFHPGDVRIVKAVDKKELHSLFDVIVFSSKGSRDIPSMCSGGDLDGDDYTIYWDPRLLPSANYPAMDYSPGPPKLVEEVKIKDIQKFFVNYINNDNLGQIANAHLATADISLAGAKDGKCIRLAQLHSEAVDFPKSGKPALLTPDLKVQIFPDFMQKKDRQSYQSKKVLGQIFRSIDKSSYKNYKSSLTSDSIFDIRLRVPKMELYIAEARELRTIYNQNLSAHMNQFGVQTEAEICSGYVIKWLKKGKSKNNYQQHEYTMKAIKSFKSVWKKRFEKEFRDKSELIDPSKRPLMEAKAAAWYYVTYHPNERERDMSVEGGFFSFPWVVSNIICEIAKRSTRKLDEIDIEASLPFSEEAIKDGSHELARMNNSLILVDEDVDDDGVDDDDDEYIEEDDEDDDEDEEVVIYNLNSRDKRIHPAQTSNPIKNQEKPNQYSIMSRPLEPHQSVVSADASTDELLKALDIDQF</sequence>
<dbReference type="InterPro" id="IPR035979">
    <property type="entry name" value="RBD_domain_sf"/>
</dbReference>
<dbReference type="GO" id="GO:0030422">
    <property type="term" value="P:siRNA processing"/>
    <property type="evidence" value="ECO:0007669"/>
    <property type="project" value="TreeGrafter"/>
</dbReference>
<feature type="domain" description="RRM" evidence="11">
    <location>
        <begin position="32"/>
        <end position="108"/>
    </location>
</feature>
<evidence type="ECO:0000256" key="3">
    <source>
        <dbReference type="ARBA" id="ARBA00022679"/>
    </source>
</evidence>